<dbReference type="InterPro" id="IPR000490">
    <property type="entry name" value="Glyco_hydro_17"/>
</dbReference>
<dbReference type="Gene3D" id="2.90.10.10">
    <property type="entry name" value="Bulb-type lectin domain"/>
    <property type="match status" value="3"/>
</dbReference>
<evidence type="ECO:0000256" key="2">
    <source>
        <dbReference type="ARBA" id="ARBA00022801"/>
    </source>
</evidence>
<evidence type="ECO:0000313" key="6">
    <source>
        <dbReference type="EMBL" id="OAE30514.1"/>
    </source>
</evidence>
<evidence type="ECO:0000259" key="5">
    <source>
        <dbReference type="PROSITE" id="PS50927"/>
    </source>
</evidence>
<keyword evidence="2" id="KW-0378">Hydrolase</keyword>
<keyword evidence="3" id="KW-0326">Glycosidase</keyword>
<dbReference type="PANTHER" id="PTHR32227">
    <property type="entry name" value="GLUCAN ENDO-1,3-BETA-GLUCOSIDASE BG1-RELATED-RELATED"/>
    <property type="match status" value="1"/>
</dbReference>
<dbReference type="InterPro" id="IPR001480">
    <property type="entry name" value="Bulb-type_lectin_dom"/>
</dbReference>
<comment type="caution">
    <text evidence="6">The sequence shown here is derived from an EMBL/GenBank/DDBJ whole genome shotgun (WGS) entry which is preliminary data.</text>
</comment>
<dbReference type="InterPro" id="IPR036426">
    <property type="entry name" value="Bulb-type_lectin_dom_sf"/>
</dbReference>
<dbReference type="AlphaFoldDB" id="A0A176WC55"/>
<sequence>MADAWTGICFGEDAWNIPGRAEVVEKFRDLGITHVRLYHTYEATLEAFAGSGIQLTVGITNEDFVNALSTVGSARNWVNTYIVGHGDSNIVAVTVGNEVFSSAVDNVKNALLPSMQNLREALNQAGKSGIKVTTAHSFDVVTNIFPPSSGQFADTGRMQPLVNWLASVGSDFICNIYPYFTYMNSNGQITLQFGRLESGSVKDSNNGKIYTDQGHTAHAFDVVTNTFPPSSGQFADIGRMQPLVNWLASAYIFAMFDENQKDAGLEQSWGLYNPTNFDAKYTINFGNPPTLINRITPGMRLTSGQFVYSNNEVYRLNMQPDCNLVLYHIGVGPLWASKTQGSATDCYMELQHDGNAVVYGGGVARWASGTWGRNDGAHYIEVQDDGNTVMYNEANQAIWHTNTRGR</sequence>
<dbReference type="CDD" id="cd00028">
    <property type="entry name" value="B_lectin"/>
    <property type="match status" value="1"/>
</dbReference>
<dbReference type="InterPro" id="IPR044965">
    <property type="entry name" value="Glyco_hydro_17_plant"/>
</dbReference>
<proteinExistence type="inferred from homology"/>
<organism evidence="6 7">
    <name type="scientific">Marchantia polymorpha subsp. ruderalis</name>
    <dbReference type="NCBI Taxonomy" id="1480154"/>
    <lineage>
        <taxon>Eukaryota</taxon>
        <taxon>Viridiplantae</taxon>
        <taxon>Streptophyta</taxon>
        <taxon>Embryophyta</taxon>
        <taxon>Marchantiophyta</taxon>
        <taxon>Marchantiopsida</taxon>
        <taxon>Marchantiidae</taxon>
        <taxon>Marchantiales</taxon>
        <taxon>Marchantiaceae</taxon>
        <taxon>Marchantia</taxon>
    </lineage>
</organism>
<gene>
    <name evidence="6" type="ORF">AXG93_2564s1000</name>
</gene>
<evidence type="ECO:0000256" key="1">
    <source>
        <dbReference type="ARBA" id="ARBA00008773"/>
    </source>
</evidence>
<dbReference type="EMBL" id="LVLJ01001305">
    <property type="protein sequence ID" value="OAE30514.1"/>
    <property type="molecule type" value="Genomic_DNA"/>
</dbReference>
<evidence type="ECO:0000256" key="4">
    <source>
        <dbReference type="RuleBase" id="RU004335"/>
    </source>
</evidence>
<feature type="domain" description="Bulb-type lectin" evidence="5">
    <location>
        <begin position="292"/>
        <end position="403"/>
    </location>
</feature>
<dbReference type="Proteomes" id="UP000077202">
    <property type="component" value="Unassembled WGS sequence"/>
</dbReference>
<dbReference type="PROSITE" id="PS50927">
    <property type="entry name" value="BULB_LECTIN"/>
    <property type="match status" value="1"/>
</dbReference>
<dbReference type="SMART" id="SM00108">
    <property type="entry name" value="B_lectin"/>
    <property type="match status" value="1"/>
</dbReference>
<accession>A0A176WC55</accession>
<dbReference type="Pfam" id="PF00332">
    <property type="entry name" value="Glyco_hydro_17"/>
    <property type="match status" value="1"/>
</dbReference>
<comment type="similarity">
    <text evidence="1 4">Belongs to the glycosyl hydrolase 17 family.</text>
</comment>
<evidence type="ECO:0000256" key="3">
    <source>
        <dbReference type="ARBA" id="ARBA00023295"/>
    </source>
</evidence>
<dbReference type="GO" id="GO:0005975">
    <property type="term" value="P:carbohydrate metabolic process"/>
    <property type="evidence" value="ECO:0007669"/>
    <property type="project" value="InterPro"/>
</dbReference>
<name>A0A176WC55_MARPO</name>
<dbReference type="SUPFAM" id="SSF51445">
    <property type="entry name" value="(Trans)glycosidases"/>
    <property type="match status" value="1"/>
</dbReference>
<reference evidence="6" key="1">
    <citation type="submission" date="2016-03" db="EMBL/GenBank/DDBJ databases">
        <title>Mechanisms controlling the formation of the plant cell surface in tip-growing cells are functionally conserved among land plants.</title>
        <authorList>
            <person name="Honkanen S."/>
            <person name="Jones V.A."/>
            <person name="Morieri G."/>
            <person name="Champion C."/>
            <person name="Hetherington A.J."/>
            <person name="Kelly S."/>
            <person name="Saint-Marcoux D."/>
            <person name="Proust H."/>
            <person name="Prescott H."/>
            <person name="Dolan L."/>
        </authorList>
    </citation>
    <scope>NUCLEOTIDE SEQUENCE [LARGE SCALE GENOMIC DNA]</scope>
    <source>
        <tissue evidence="6">Whole gametophyte</tissue>
    </source>
</reference>
<dbReference type="SUPFAM" id="SSF51110">
    <property type="entry name" value="alpha-D-mannose-specific plant lectins"/>
    <property type="match status" value="1"/>
</dbReference>
<protein>
    <recommendedName>
        <fullName evidence="5">Bulb-type lectin domain-containing protein</fullName>
    </recommendedName>
</protein>
<dbReference type="Gene3D" id="3.20.20.80">
    <property type="entry name" value="Glycosidases"/>
    <property type="match status" value="2"/>
</dbReference>
<keyword evidence="7" id="KW-1185">Reference proteome</keyword>
<dbReference type="InterPro" id="IPR017853">
    <property type="entry name" value="GH"/>
</dbReference>
<evidence type="ECO:0000313" key="7">
    <source>
        <dbReference type="Proteomes" id="UP000077202"/>
    </source>
</evidence>
<dbReference type="GO" id="GO:0004553">
    <property type="term" value="F:hydrolase activity, hydrolyzing O-glycosyl compounds"/>
    <property type="evidence" value="ECO:0007669"/>
    <property type="project" value="InterPro"/>
</dbReference>